<dbReference type="PROSITE" id="PS00109">
    <property type="entry name" value="PROTEIN_KINASE_TYR"/>
    <property type="match status" value="1"/>
</dbReference>
<keyword evidence="3" id="KW-1185">Reference proteome</keyword>
<dbReference type="GO" id="GO:0005524">
    <property type="term" value="F:ATP binding"/>
    <property type="evidence" value="ECO:0007669"/>
    <property type="project" value="InterPro"/>
</dbReference>
<dbReference type="InterPro" id="IPR008266">
    <property type="entry name" value="Tyr_kinase_AS"/>
</dbReference>
<dbReference type="SUPFAM" id="SSF57667">
    <property type="entry name" value="beta-beta-alpha zinc fingers"/>
    <property type="match status" value="1"/>
</dbReference>
<reference evidence="2 3" key="1">
    <citation type="submission" date="2018-11" db="EMBL/GenBank/DDBJ databases">
        <title>Genome assembly of Steccherinum ochraceum LE-BIN_3174, the white-rot fungus of the Steccherinaceae family (The Residual Polyporoid clade, Polyporales, Basidiomycota).</title>
        <authorList>
            <person name="Fedorova T.V."/>
            <person name="Glazunova O.A."/>
            <person name="Landesman E.O."/>
            <person name="Moiseenko K.V."/>
            <person name="Psurtseva N.V."/>
            <person name="Savinova O.S."/>
            <person name="Shakhova N.V."/>
            <person name="Tyazhelova T.V."/>
            <person name="Vasina D.V."/>
        </authorList>
    </citation>
    <scope>NUCLEOTIDE SEQUENCE [LARGE SCALE GENOMIC DNA]</scope>
    <source>
        <strain evidence="2 3">LE-BIN_3174</strain>
    </source>
</reference>
<dbReference type="EMBL" id="RWJN01000562">
    <property type="protein sequence ID" value="TCD60666.1"/>
    <property type="molecule type" value="Genomic_DNA"/>
</dbReference>
<dbReference type="Gene3D" id="3.30.200.20">
    <property type="entry name" value="Phosphorylase Kinase, domain 1"/>
    <property type="match status" value="1"/>
</dbReference>
<dbReference type="PROSITE" id="PS00028">
    <property type="entry name" value="ZINC_FINGER_C2H2_1"/>
    <property type="match status" value="1"/>
</dbReference>
<organism evidence="2 3">
    <name type="scientific">Steccherinum ochraceum</name>
    <dbReference type="NCBI Taxonomy" id="92696"/>
    <lineage>
        <taxon>Eukaryota</taxon>
        <taxon>Fungi</taxon>
        <taxon>Dikarya</taxon>
        <taxon>Basidiomycota</taxon>
        <taxon>Agaricomycotina</taxon>
        <taxon>Agaricomycetes</taxon>
        <taxon>Polyporales</taxon>
        <taxon>Steccherinaceae</taxon>
        <taxon>Steccherinum</taxon>
    </lineage>
</organism>
<dbReference type="SMART" id="SM00220">
    <property type="entry name" value="S_TKc"/>
    <property type="match status" value="1"/>
</dbReference>
<dbReference type="SMART" id="SM00028">
    <property type="entry name" value="TPR"/>
    <property type="match status" value="2"/>
</dbReference>
<dbReference type="OrthoDB" id="5809314at2759"/>
<accession>A0A4R0R3L1</accession>
<gene>
    <name evidence="2" type="ORF">EIP91_009726</name>
</gene>
<evidence type="ECO:0000313" key="2">
    <source>
        <dbReference type="EMBL" id="TCD60666.1"/>
    </source>
</evidence>
<dbReference type="PANTHER" id="PTHR44329">
    <property type="entry name" value="SERINE/THREONINE-PROTEIN KINASE TNNI3K-RELATED"/>
    <property type="match status" value="1"/>
</dbReference>
<dbReference type="Gene3D" id="3.30.160.60">
    <property type="entry name" value="Classic Zinc Finger"/>
    <property type="match status" value="1"/>
</dbReference>
<dbReference type="InterPro" id="IPR019734">
    <property type="entry name" value="TPR_rpt"/>
</dbReference>
<dbReference type="InterPro" id="IPR051681">
    <property type="entry name" value="Ser/Thr_Kinases-Pseudokinases"/>
</dbReference>
<dbReference type="Gene3D" id="1.10.510.10">
    <property type="entry name" value="Transferase(Phosphotransferase) domain 1"/>
    <property type="match status" value="1"/>
</dbReference>
<dbReference type="GO" id="GO:0004674">
    <property type="term" value="F:protein serine/threonine kinase activity"/>
    <property type="evidence" value="ECO:0007669"/>
    <property type="project" value="TreeGrafter"/>
</dbReference>
<dbReference type="PROSITE" id="PS50011">
    <property type="entry name" value="PROTEIN_KINASE_DOM"/>
    <property type="match status" value="1"/>
</dbReference>
<dbReference type="InterPro" id="IPR013087">
    <property type="entry name" value="Znf_C2H2_type"/>
</dbReference>
<dbReference type="SUPFAM" id="SSF48452">
    <property type="entry name" value="TPR-like"/>
    <property type="match status" value="1"/>
</dbReference>
<proteinExistence type="predicted"/>
<evidence type="ECO:0000313" key="3">
    <source>
        <dbReference type="Proteomes" id="UP000292702"/>
    </source>
</evidence>
<feature type="domain" description="Protein kinase" evidence="1">
    <location>
        <begin position="150"/>
        <end position="433"/>
    </location>
</feature>
<comment type="caution">
    <text evidence="2">The sequence shown here is derived from an EMBL/GenBank/DDBJ whole genome shotgun (WGS) entry which is preliminary data.</text>
</comment>
<dbReference type="AlphaFoldDB" id="A0A4R0R3L1"/>
<dbReference type="InterPro" id="IPR011990">
    <property type="entry name" value="TPR-like_helical_dom_sf"/>
</dbReference>
<dbReference type="InterPro" id="IPR000719">
    <property type="entry name" value="Prot_kinase_dom"/>
</dbReference>
<evidence type="ECO:0000259" key="1">
    <source>
        <dbReference type="PROSITE" id="PS50011"/>
    </source>
</evidence>
<dbReference type="STRING" id="92696.A0A4R0R3L1"/>
<dbReference type="Gene3D" id="1.25.40.10">
    <property type="entry name" value="Tetratricopeptide repeat domain"/>
    <property type="match status" value="1"/>
</dbReference>
<dbReference type="InterPro" id="IPR011009">
    <property type="entry name" value="Kinase-like_dom_sf"/>
</dbReference>
<sequence length="691" mass="78109">MGRRTLSQDTIVPSKTSSEFAQGPILANVQFPSLRMPSISESWSEYCQACNVQTLTFSKVVEGELFCSSKCAFMAEKVCSELEKALRSEQQESAFYSGCGGLDPQVTVNITHKILETATPDRHHIRRILTRLSLKSGKLPHPLFLHGVKCSDKEVFVNGGFADIFRGSFHNEEIGLKRLRVFQAIEISRRKELEKDFLRESIMWQSLKHEHVLTFLGVDRTIFAPVLCMVLPWMPHGNVRGVLDSWKSPAKEDIDTPPEQRLSQVHTWIHEISSGLAYLHSERVVHGDLRGVNILVGADWKVRLADFGLAVFAESMSNANSSKRDGNIRWMAPELINAEQFGGTSCRPTYESDIYSFAIVCVEMYLGETPLHAVADFALLREVPEGRRPPRPQFAVGDLKMPDELWHVITDCWQNLAADRPTAQRLLERTEYIQDDAFHFEEVRYECDWPECTCVFQDPSSRDDHQRIVAHWPSYTCAGCNTEFLAAAIYKAHLKSNEECHTADSGQVRADRWSTACDMYAAGFYVTACQLFSSIPGHSVVITNRGLVCSALGRHREALDDYKLSMSTGHNSAVCDFQRGVSHFALKEYENAIECFDSVLLRLGRINNPLLNFRHVGMEYVVYALKAKFNKGACLLKLGKEEGNEIMLDAERDMKTENVPDDRPQVKGDDLIFFLPYGMSFGPPDLKYHDV</sequence>
<dbReference type="Proteomes" id="UP000292702">
    <property type="component" value="Unassembled WGS sequence"/>
</dbReference>
<dbReference type="InterPro" id="IPR036236">
    <property type="entry name" value="Znf_C2H2_sf"/>
</dbReference>
<name>A0A4R0R3L1_9APHY</name>
<protein>
    <recommendedName>
        <fullName evidence="1">Protein kinase domain-containing protein</fullName>
    </recommendedName>
</protein>
<dbReference type="SUPFAM" id="SSF56112">
    <property type="entry name" value="Protein kinase-like (PK-like)"/>
    <property type="match status" value="1"/>
</dbReference>
<dbReference type="Pfam" id="PF07714">
    <property type="entry name" value="PK_Tyr_Ser-Thr"/>
    <property type="match status" value="1"/>
</dbReference>
<dbReference type="InterPro" id="IPR001245">
    <property type="entry name" value="Ser-Thr/Tyr_kinase_cat_dom"/>
</dbReference>